<keyword evidence="6 7" id="KW-0326">Glycosidase</keyword>
<reference evidence="10" key="1">
    <citation type="journal article" date="2019" name="Int. J. Syst. Evol. Microbiol.">
        <title>The Global Catalogue of Microorganisms (GCM) 10K type strain sequencing project: providing services to taxonomists for standard genome sequencing and annotation.</title>
        <authorList>
            <consortium name="The Broad Institute Genomics Platform"/>
            <consortium name="The Broad Institute Genome Sequencing Center for Infectious Disease"/>
            <person name="Wu L."/>
            <person name="Ma J."/>
        </authorList>
    </citation>
    <scope>NUCLEOTIDE SEQUENCE [LARGE SCALE GENOMIC DNA]</scope>
    <source>
        <strain evidence="10">CCUG 62414</strain>
    </source>
</reference>
<evidence type="ECO:0000256" key="6">
    <source>
        <dbReference type="ARBA" id="ARBA00023295"/>
    </source>
</evidence>
<dbReference type="PANTHER" id="PTHR34983:SF1">
    <property type="entry name" value="ARABINOGALACTAN ENDO-BETA-1,4-GALACTANASE A"/>
    <property type="match status" value="1"/>
</dbReference>
<organism evidence="9 10">
    <name type="scientific">Mariniflexile jejuense</name>
    <dbReference type="NCBI Taxonomy" id="1173582"/>
    <lineage>
        <taxon>Bacteria</taxon>
        <taxon>Pseudomonadati</taxon>
        <taxon>Bacteroidota</taxon>
        <taxon>Flavobacteriia</taxon>
        <taxon>Flavobacteriales</taxon>
        <taxon>Flavobacteriaceae</taxon>
        <taxon>Mariniflexile</taxon>
    </lineage>
</organism>
<dbReference type="Pfam" id="PF18962">
    <property type="entry name" value="Por_Secre_tail"/>
    <property type="match status" value="1"/>
</dbReference>
<dbReference type="InterPro" id="IPR017853">
    <property type="entry name" value="GH"/>
</dbReference>
<dbReference type="SUPFAM" id="SSF51445">
    <property type="entry name" value="(Trans)glycosidases"/>
    <property type="match status" value="1"/>
</dbReference>
<evidence type="ECO:0000256" key="4">
    <source>
        <dbReference type="ARBA" id="ARBA00022729"/>
    </source>
</evidence>
<comment type="catalytic activity">
    <reaction evidence="1 7">
        <text>The enzyme specifically hydrolyzes (1-&gt;4)-beta-D-galactosidic linkages in type I arabinogalactans.</text>
        <dbReference type="EC" id="3.2.1.89"/>
    </reaction>
</comment>
<gene>
    <name evidence="9" type="ORF">ACFQ1R_12815</name>
</gene>
<evidence type="ECO:0000259" key="8">
    <source>
        <dbReference type="Pfam" id="PF18962"/>
    </source>
</evidence>
<dbReference type="GO" id="GO:0016787">
    <property type="term" value="F:hydrolase activity"/>
    <property type="evidence" value="ECO:0007669"/>
    <property type="project" value="UniProtKB-KW"/>
</dbReference>
<evidence type="ECO:0000256" key="1">
    <source>
        <dbReference type="ARBA" id="ARBA00001695"/>
    </source>
</evidence>
<evidence type="ECO:0000256" key="5">
    <source>
        <dbReference type="ARBA" id="ARBA00022801"/>
    </source>
</evidence>
<evidence type="ECO:0000256" key="2">
    <source>
        <dbReference type="ARBA" id="ARBA00010687"/>
    </source>
</evidence>
<dbReference type="Gene3D" id="3.20.20.80">
    <property type="entry name" value="Glycosidases"/>
    <property type="match status" value="1"/>
</dbReference>
<sequence>MKKITVKLKLFLLGIVLFANVYISKAQTTTFSFSNGADVSWLSQMEATGYKFYDVDGTQKDCLQLLKDRGINTIRLRVWVNPSNDRASGHCSPAETVVMAVRAQQLGMRIMIDFHYSDSWADPGKQTKPAAWASHTFTQLLDDVYNHTFDVLNDLKTAGVTPEWVQIGNEIPSGILWPDGNTSNWGQLAQLLNKGYDATKAIDNTIKVIVHIDQGNNNGRFRYFFDNATANNVRYDVIGLSYYPYWLNSDYTVTINDLQNNLNDMVTRYGKEVMIVEVGGDFTLVQNTYDMLVEVISAVKNVPNNKGLGVVYWEPEGEKSWSGYQLNAWQSNGKPSPALDAFKGNLTTPVEQVTVNGFVANPIEQGTNVTANVTYTANAATSYFYAGIFKRNSAGNWLQTVVESSGNQFLVPETGTNKTSSITLAIPLATTPSAELTNGEYYDFYVELWTENWGAKLGSDLSSVLTVAKSGTLSAERKNFKKKVEIYPNPVNNILKLHNIDTIQIQSIQITNILGEILLSNVKLENQSSINVSTLSSGVYILSIHSDEGNQQVKFCKK</sequence>
<keyword evidence="10" id="KW-1185">Reference proteome</keyword>
<evidence type="ECO:0000256" key="7">
    <source>
        <dbReference type="RuleBase" id="RU361192"/>
    </source>
</evidence>
<comment type="caution">
    <text evidence="9">The sequence shown here is derived from an EMBL/GenBank/DDBJ whole genome shotgun (WGS) entry which is preliminary data.</text>
</comment>
<feature type="chain" id="PRO_5044959045" description="Arabinogalactan endo-beta-1,4-galactanase" evidence="7">
    <location>
        <begin position="27"/>
        <end position="558"/>
    </location>
</feature>
<name>A0ABW3JKM5_9FLAO</name>
<feature type="domain" description="Secretion system C-terminal sorting" evidence="8">
    <location>
        <begin position="486"/>
        <end position="554"/>
    </location>
</feature>
<feature type="signal peptide" evidence="7">
    <location>
        <begin position="1"/>
        <end position="26"/>
    </location>
</feature>
<dbReference type="PANTHER" id="PTHR34983">
    <property type="entry name" value="ARABINOGALACTAN ENDO-BETA-1,4-GALACTANASE A"/>
    <property type="match status" value="1"/>
</dbReference>
<dbReference type="EC" id="3.2.1.89" evidence="3 7"/>
<dbReference type="NCBIfam" id="TIGR04183">
    <property type="entry name" value="Por_Secre_tail"/>
    <property type="match status" value="1"/>
</dbReference>
<evidence type="ECO:0000313" key="9">
    <source>
        <dbReference type="EMBL" id="MFD0990982.1"/>
    </source>
</evidence>
<protein>
    <recommendedName>
        <fullName evidence="3 7">Arabinogalactan endo-beta-1,4-galactanase</fullName>
        <ecNumber evidence="3 7">3.2.1.89</ecNumber>
    </recommendedName>
</protein>
<proteinExistence type="inferred from homology"/>
<dbReference type="RefSeq" id="WP_379926641.1">
    <property type="nucleotide sequence ID" value="NZ_JBHTJI010000022.1"/>
</dbReference>
<dbReference type="InterPro" id="IPR026444">
    <property type="entry name" value="Secre_tail"/>
</dbReference>
<dbReference type="Pfam" id="PF07745">
    <property type="entry name" value="Glyco_hydro_53"/>
    <property type="match status" value="1"/>
</dbReference>
<dbReference type="InterPro" id="IPR011683">
    <property type="entry name" value="Glyco_hydro_53"/>
</dbReference>
<evidence type="ECO:0000256" key="3">
    <source>
        <dbReference type="ARBA" id="ARBA00012556"/>
    </source>
</evidence>
<dbReference type="EMBL" id="JBHTJI010000022">
    <property type="protein sequence ID" value="MFD0990982.1"/>
    <property type="molecule type" value="Genomic_DNA"/>
</dbReference>
<accession>A0ABW3JKM5</accession>
<dbReference type="Proteomes" id="UP001597061">
    <property type="component" value="Unassembled WGS sequence"/>
</dbReference>
<comment type="similarity">
    <text evidence="2 7">Belongs to the glycosyl hydrolase 53 family.</text>
</comment>
<keyword evidence="4 7" id="KW-0732">Signal</keyword>
<evidence type="ECO:0000313" key="10">
    <source>
        <dbReference type="Proteomes" id="UP001597061"/>
    </source>
</evidence>
<keyword evidence="5 7" id="KW-0378">Hydrolase</keyword>